<protein>
    <submittedName>
        <fullName evidence="8">Cell division initiation protein</fullName>
    </submittedName>
</protein>
<evidence type="ECO:0000256" key="1">
    <source>
        <dbReference type="ARBA" id="ARBA00004496"/>
    </source>
</evidence>
<keyword evidence="9" id="KW-1185">Reference proteome</keyword>
<dbReference type="RefSeq" id="WP_134118691.1">
    <property type="nucleotide sequence ID" value="NZ_SOEG01000040.1"/>
</dbReference>
<dbReference type="Pfam" id="PF05103">
    <property type="entry name" value="DivIVA"/>
    <property type="match status" value="1"/>
</dbReference>
<dbReference type="PANTHER" id="PTHR35794:SF2">
    <property type="entry name" value="CELL DIVISION PROTEIN DIVIVA"/>
    <property type="match status" value="1"/>
</dbReference>
<reference evidence="8 9" key="1">
    <citation type="submission" date="2019-03" db="EMBL/GenBank/DDBJ databases">
        <title>Subsurface microbial communities from deep shales in Ohio and West Virginia, USA.</title>
        <authorList>
            <person name="Wrighton K."/>
        </authorList>
    </citation>
    <scope>NUCLEOTIDE SEQUENCE [LARGE SCALE GENOMIC DNA]</scope>
    <source>
        <strain evidence="8 9">MSL 6dP</strain>
    </source>
</reference>
<dbReference type="PANTHER" id="PTHR35794">
    <property type="entry name" value="CELL DIVISION PROTEIN DIVIVA"/>
    <property type="match status" value="1"/>
</dbReference>
<feature type="coiled-coil region" evidence="7">
    <location>
        <begin position="36"/>
        <end position="77"/>
    </location>
</feature>
<dbReference type="GO" id="GO:0051301">
    <property type="term" value="P:cell division"/>
    <property type="evidence" value="ECO:0007669"/>
    <property type="project" value="UniProtKB-KW"/>
</dbReference>
<dbReference type="EMBL" id="SOEG01000040">
    <property type="protein sequence ID" value="TDX46469.1"/>
    <property type="molecule type" value="Genomic_DNA"/>
</dbReference>
<dbReference type="InterPro" id="IPR019933">
    <property type="entry name" value="DivIVA_domain"/>
</dbReference>
<keyword evidence="5 7" id="KW-0175">Coiled coil</keyword>
<proteinExistence type="inferred from homology"/>
<comment type="caution">
    <text evidence="8">The sequence shown here is derived from an EMBL/GenBank/DDBJ whole genome shotgun (WGS) entry which is preliminary data.</text>
</comment>
<evidence type="ECO:0000256" key="6">
    <source>
        <dbReference type="ARBA" id="ARBA00023306"/>
    </source>
</evidence>
<keyword evidence="3" id="KW-0963">Cytoplasm</keyword>
<sequence length="174" mass="20641">MSFTPADIYNKKFKKTLRGYDTQEVDDYLDLIGVYYEEVISENDNLRLEVEGLKSQLEDYQEKEYAIEEKMNKAEEVVKTREVTAEKEAEFIIREAELKARDIIQNAKLESKKIEQAAQNKAEEKYKQYNKLSNVERLTKIRLKQFLESHLEMLEDDNVDLQAIKEELEFVEED</sequence>
<evidence type="ECO:0000313" key="8">
    <source>
        <dbReference type="EMBL" id="TDX46469.1"/>
    </source>
</evidence>
<evidence type="ECO:0000256" key="5">
    <source>
        <dbReference type="ARBA" id="ARBA00023054"/>
    </source>
</evidence>
<comment type="similarity">
    <text evidence="2">Belongs to the DivIVA family.</text>
</comment>
<dbReference type="Gene3D" id="6.10.250.660">
    <property type="match status" value="1"/>
</dbReference>
<dbReference type="Proteomes" id="UP000295832">
    <property type="component" value="Unassembled WGS sequence"/>
</dbReference>
<evidence type="ECO:0000256" key="4">
    <source>
        <dbReference type="ARBA" id="ARBA00022618"/>
    </source>
</evidence>
<evidence type="ECO:0000256" key="7">
    <source>
        <dbReference type="SAM" id="Coils"/>
    </source>
</evidence>
<dbReference type="NCBIfam" id="TIGR03544">
    <property type="entry name" value="DivI1A_domain"/>
    <property type="match status" value="1"/>
</dbReference>
<dbReference type="AlphaFoldDB" id="A0A4V3GX41"/>
<keyword evidence="4 8" id="KW-0132">Cell division</keyword>
<name>A0A4V3GX41_9FIRM</name>
<dbReference type="InterPro" id="IPR007793">
    <property type="entry name" value="DivIVA_fam"/>
</dbReference>
<organism evidence="8 9">
    <name type="scientific">Orenia marismortui</name>
    <dbReference type="NCBI Taxonomy" id="46469"/>
    <lineage>
        <taxon>Bacteria</taxon>
        <taxon>Bacillati</taxon>
        <taxon>Bacillota</taxon>
        <taxon>Clostridia</taxon>
        <taxon>Halanaerobiales</taxon>
        <taxon>Halobacteroidaceae</taxon>
        <taxon>Orenia</taxon>
    </lineage>
</organism>
<evidence type="ECO:0000256" key="2">
    <source>
        <dbReference type="ARBA" id="ARBA00009008"/>
    </source>
</evidence>
<dbReference type="STRING" id="926561.GCA_000379025_00058"/>
<dbReference type="GO" id="GO:0005737">
    <property type="term" value="C:cytoplasm"/>
    <property type="evidence" value="ECO:0007669"/>
    <property type="project" value="UniProtKB-SubCell"/>
</dbReference>
<evidence type="ECO:0000313" key="9">
    <source>
        <dbReference type="Proteomes" id="UP000295832"/>
    </source>
</evidence>
<evidence type="ECO:0000256" key="3">
    <source>
        <dbReference type="ARBA" id="ARBA00022490"/>
    </source>
</evidence>
<gene>
    <name evidence="8" type="ORF">C7959_1405</name>
</gene>
<keyword evidence="6" id="KW-0131">Cell cycle</keyword>
<feature type="coiled-coil region" evidence="7">
    <location>
        <begin position="104"/>
        <end position="174"/>
    </location>
</feature>
<comment type="subcellular location">
    <subcellularLocation>
        <location evidence="1">Cytoplasm</location>
    </subcellularLocation>
</comment>
<accession>A0A4V3GX41</accession>